<dbReference type="eggNOG" id="ENOG5032ERQ">
    <property type="taxonomic scope" value="Bacteria"/>
</dbReference>
<organism evidence="1 2">
    <name type="scientific">Cylindrospermum stagnale PCC 7417</name>
    <dbReference type="NCBI Taxonomy" id="56107"/>
    <lineage>
        <taxon>Bacteria</taxon>
        <taxon>Bacillati</taxon>
        <taxon>Cyanobacteriota</taxon>
        <taxon>Cyanophyceae</taxon>
        <taxon>Nostocales</taxon>
        <taxon>Nostocaceae</taxon>
        <taxon>Cylindrospermum</taxon>
    </lineage>
</organism>
<dbReference type="Proteomes" id="UP000010475">
    <property type="component" value="Chromosome"/>
</dbReference>
<evidence type="ECO:0000313" key="1">
    <source>
        <dbReference type="EMBL" id="AFZ27883.1"/>
    </source>
</evidence>
<dbReference type="KEGG" id="csg:Cylst_5906"/>
<gene>
    <name evidence="1" type="ORF">Cylst_5906</name>
</gene>
<reference evidence="1 2" key="1">
    <citation type="submission" date="2012-06" db="EMBL/GenBank/DDBJ databases">
        <title>Finished chromosome of genome of Cylindrospermum stagnale PCC 7417.</title>
        <authorList>
            <consortium name="US DOE Joint Genome Institute"/>
            <person name="Gugger M."/>
            <person name="Coursin T."/>
            <person name="Rippka R."/>
            <person name="Tandeau De Marsac N."/>
            <person name="Huntemann M."/>
            <person name="Wei C.-L."/>
            <person name="Han J."/>
            <person name="Detter J.C."/>
            <person name="Han C."/>
            <person name="Tapia R."/>
            <person name="Chen A."/>
            <person name="Kyrpides N."/>
            <person name="Mavromatis K."/>
            <person name="Markowitz V."/>
            <person name="Szeto E."/>
            <person name="Ivanova N."/>
            <person name="Pagani I."/>
            <person name="Pati A."/>
            <person name="Goodwin L."/>
            <person name="Nordberg H.P."/>
            <person name="Cantor M.N."/>
            <person name="Hua S.X."/>
            <person name="Woyke T."/>
            <person name="Kerfeld C.A."/>
        </authorList>
    </citation>
    <scope>NUCLEOTIDE SEQUENCE [LARGE SCALE GENOMIC DNA]</scope>
    <source>
        <strain evidence="1 2">PCC 7417</strain>
    </source>
</reference>
<keyword evidence="2" id="KW-1185">Reference proteome</keyword>
<sequence length="173" mass="19417">MATVTLVAARQVSLIPAQEIRATQDKLKELQNYQNNNWAIGLNGDTFQPDGFLGFFSQRGLSFKYYINNQGVSVGSPSAYGENITTLERYIANIRAEEQASVESTIKELEYYKSNFWAIGLNGDTLQPDGFNNFFAARELTFKPFVRSKVSIGQESAYDENIATLRNYLKSIG</sequence>
<dbReference type="RefSeq" id="WP_015211116.1">
    <property type="nucleotide sequence ID" value="NC_019757.1"/>
</dbReference>
<dbReference type="PATRIC" id="fig|56107.3.peg.6494"/>
<dbReference type="EMBL" id="CP003642">
    <property type="protein sequence ID" value="AFZ27883.1"/>
    <property type="molecule type" value="Genomic_DNA"/>
</dbReference>
<dbReference type="OrthoDB" id="8586390at2"/>
<proteinExistence type="predicted"/>
<accession>K9X5W1</accession>
<dbReference type="HOGENOM" id="CLU_1545077_0_0_3"/>
<dbReference type="AlphaFoldDB" id="K9X5W1"/>
<name>K9X5W1_9NOST</name>
<evidence type="ECO:0000313" key="2">
    <source>
        <dbReference type="Proteomes" id="UP000010475"/>
    </source>
</evidence>
<protein>
    <submittedName>
        <fullName evidence="1">Uncharacterized protein</fullName>
    </submittedName>
</protein>